<feature type="region of interest" description="Disordered" evidence="1">
    <location>
        <begin position="1"/>
        <end position="46"/>
    </location>
</feature>
<feature type="region of interest" description="Disordered" evidence="1">
    <location>
        <begin position="94"/>
        <end position="117"/>
    </location>
</feature>
<gene>
    <name evidence="2" type="ORF">BP01DRAFT_380945</name>
</gene>
<sequence>MTLELTPLYVGRSTSSTVNPPSRRPDRFTPSSHLRPHPPLQGRKDQQFTTLQDILSPSEASIITQDNSSRSPTVRNNHFHVVKKFLEAAANVNPRDSRSRRWNLVGGEGEKNAGMDK</sequence>
<proteinExistence type="predicted"/>
<accession>A0A319AKG1</accession>
<evidence type="ECO:0000313" key="3">
    <source>
        <dbReference type="Proteomes" id="UP000248349"/>
    </source>
</evidence>
<organism evidence="2 3">
    <name type="scientific">Aspergillus saccharolyticus JOP 1030-1</name>
    <dbReference type="NCBI Taxonomy" id="1450539"/>
    <lineage>
        <taxon>Eukaryota</taxon>
        <taxon>Fungi</taxon>
        <taxon>Dikarya</taxon>
        <taxon>Ascomycota</taxon>
        <taxon>Pezizomycotina</taxon>
        <taxon>Eurotiomycetes</taxon>
        <taxon>Eurotiomycetidae</taxon>
        <taxon>Eurotiales</taxon>
        <taxon>Aspergillaceae</taxon>
        <taxon>Aspergillus</taxon>
        <taxon>Aspergillus subgen. Circumdati</taxon>
    </lineage>
</organism>
<name>A0A319AKG1_9EURO</name>
<reference evidence="2 3" key="1">
    <citation type="submission" date="2016-12" db="EMBL/GenBank/DDBJ databases">
        <title>The genomes of Aspergillus section Nigri reveals drivers in fungal speciation.</title>
        <authorList>
            <consortium name="DOE Joint Genome Institute"/>
            <person name="Vesth T.C."/>
            <person name="Nybo J."/>
            <person name="Theobald S."/>
            <person name="Brandl J."/>
            <person name="Frisvad J.C."/>
            <person name="Nielsen K.F."/>
            <person name="Lyhne E.K."/>
            <person name="Kogle M.E."/>
            <person name="Kuo A."/>
            <person name="Riley R."/>
            <person name="Clum A."/>
            <person name="Nolan M."/>
            <person name="Lipzen A."/>
            <person name="Salamov A."/>
            <person name="Henrissat B."/>
            <person name="Wiebenga A."/>
            <person name="De Vries R.P."/>
            <person name="Grigoriev I.V."/>
            <person name="Mortensen U.H."/>
            <person name="Andersen M.R."/>
            <person name="Baker S.E."/>
        </authorList>
    </citation>
    <scope>NUCLEOTIDE SEQUENCE [LARGE SCALE GENOMIC DNA]</scope>
    <source>
        <strain evidence="2 3">JOP 1030-1</strain>
    </source>
</reference>
<evidence type="ECO:0000313" key="2">
    <source>
        <dbReference type="EMBL" id="PYH47102.1"/>
    </source>
</evidence>
<protein>
    <submittedName>
        <fullName evidence="2">Uncharacterized protein</fullName>
    </submittedName>
</protein>
<dbReference type="AlphaFoldDB" id="A0A319AKG1"/>
<dbReference type="EMBL" id="KZ821225">
    <property type="protein sequence ID" value="PYH47102.1"/>
    <property type="molecule type" value="Genomic_DNA"/>
</dbReference>
<dbReference type="RefSeq" id="XP_025433084.1">
    <property type="nucleotide sequence ID" value="XM_025577261.1"/>
</dbReference>
<evidence type="ECO:0000256" key="1">
    <source>
        <dbReference type="SAM" id="MobiDB-lite"/>
    </source>
</evidence>
<dbReference type="GeneID" id="37078490"/>
<feature type="compositionally biased region" description="Basic and acidic residues" evidence="1">
    <location>
        <begin position="108"/>
        <end position="117"/>
    </location>
</feature>
<keyword evidence="3" id="KW-1185">Reference proteome</keyword>
<dbReference type="Proteomes" id="UP000248349">
    <property type="component" value="Unassembled WGS sequence"/>
</dbReference>